<sequence>MNGSSNRKITTEPERQKWPIRLIILIRGRICRFLFFSVFTDCLQMDDCSSERLLCFIYSKG</sequence>
<protein>
    <submittedName>
        <fullName evidence="1">Uncharacterized protein</fullName>
    </submittedName>
</protein>
<keyword evidence="2" id="KW-1185">Reference proteome</keyword>
<organism evidence="1 2">
    <name type="scientific">Ileibacterium valens</name>
    <dbReference type="NCBI Taxonomy" id="1862668"/>
    <lineage>
        <taxon>Bacteria</taxon>
        <taxon>Bacillati</taxon>
        <taxon>Bacillota</taxon>
        <taxon>Erysipelotrichia</taxon>
        <taxon>Erysipelotrichales</taxon>
        <taxon>Erysipelotrichaceae</taxon>
        <taxon>Ileibacterium</taxon>
    </lineage>
</organism>
<gene>
    <name evidence="1" type="ORF">BO222_10180</name>
</gene>
<dbReference type="Proteomes" id="UP000186341">
    <property type="component" value="Unassembled WGS sequence"/>
</dbReference>
<proteinExistence type="predicted"/>
<evidence type="ECO:0000313" key="2">
    <source>
        <dbReference type="Proteomes" id="UP000186341"/>
    </source>
</evidence>
<name>A0A1U7NDW7_9FIRM</name>
<dbReference type="EMBL" id="MPJW01000196">
    <property type="protein sequence ID" value="OLU37609.1"/>
    <property type="molecule type" value="Genomic_DNA"/>
</dbReference>
<accession>A0A1U7NDW7</accession>
<dbReference type="AlphaFoldDB" id="A0A1U7NDW7"/>
<comment type="caution">
    <text evidence="1">The sequence shown here is derived from an EMBL/GenBank/DDBJ whole genome shotgun (WGS) entry which is preliminary data.</text>
</comment>
<reference evidence="1 2" key="1">
    <citation type="submission" date="2016-11" db="EMBL/GenBank/DDBJ databases">
        <title>Description of two novel members of the family Erysipelotrichaceae: Ileibacterium lipovorans gen. nov., sp. nov. and Dubosiella newyorkensis, gen. nov., sp. nov.</title>
        <authorList>
            <person name="Cox L.M."/>
            <person name="Sohn J."/>
            <person name="Tyrrell K.L."/>
            <person name="Citron D.M."/>
            <person name="Lawson P.A."/>
            <person name="Patel N.B."/>
            <person name="Iizumi T."/>
            <person name="Perez-Perez G.I."/>
            <person name="Goldstein E.J."/>
            <person name="Blaser M.J."/>
        </authorList>
    </citation>
    <scope>NUCLEOTIDE SEQUENCE [LARGE SCALE GENOMIC DNA]</scope>
    <source>
        <strain evidence="1 2">NYU-BL-A3</strain>
    </source>
</reference>
<evidence type="ECO:0000313" key="1">
    <source>
        <dbReference type="EMBL" id="OLU37609.1"/>
    </source>
</evidence>